<accession>A0A6H5J283</accession>
<gene>
    <name evidence="1" type="ORF">TBRA_LOCUS14455</name>
</gene>
<organism evidence="1 2">
    <name type="scientific">Trichogramma brassicae</name>
    <dbReference type="NCBI Taxonomy" id="86971"/>
    <lineage>
        <taxon>Eukaryota</taxon>
        <taxon>Metazoa</taxon>
        <taxon>Ecdysozoa</taxon>
        <taxon>Arthropoda</taxon>
        <taxon>Hexapoda</taxon>
        <taxon>Insecta</taxon>
        <taxon>Pterygota</taxon>
        <taxon>Neoptera</taxon>
        <taxon>Endopterygota</taxon>
        <taxon>Hymenoptera</taxon>
        <taxon>Apocrita</taxon>
        <taxon>Proctotrupomorpha</taxon>
        <taxon>Chalcidoidea</taxon>
        <taxon>Trichogrammatidae</taxon>
        <taxon>Trichogramma</taxon>
    </lineage>
</organism>
<proteinExistence type="predicted"/>
<name>A0A6H5J283_9HYME</name>
<evidence type="ECO:0000313" key="1">
    <source>
        <dbReference type="EMBL" id="CAB0042864.1"/>
    </source>
</evidence>
<dbReference type="EMBL" id="CADCXV010001233">
    <property type="protein sequence ID" value="CAB0042864.1"/>
    <property type="molecule type" value="Genomic_DNA"/>
</dbReference>
<dbReference type="AlphaFoldDB" id="A0A6H5J283"/>
<dbReference type="Proteomes" id="UP000479190">
    <property type="component" value="Unassembled WGS sequence"/>
</dbReference>
<keyword evidence="2" id="KW-1185">Reference proteome</keyword>
<sequence length="259" mass="29500">MEADKTAKWYPARPALSSSRHCVSPDGSEAYWSTVEMDFSKVSSITARVCAYALRGEIKRSMNAHSTRRDHQQGDIYWWRRIAARQPAESAISIKVPIFFMTIGNQVPRPQELQLLELRQVSQCRLPPRPCARSIHHRTALADTKGISISRVNQLESKKKGFYLSMLCLCFAIKKVNCDKGMIVFRSCVGGRMLDESLAVARLLFYSVNYKINNKTFYAINESSKISSVVGNSGRPPREVEQVCSSTWQRRRPPLLYVY</sequence>
<reference evidence="1 2" key="1">
    <citation type="submission" date="2020-02" db="EMBL/GenBank/DDBJ databases">
        <authorList>
            <person name="Ferguson B K."/>
        </authorList>
    </citation>
    <scope>NUCLEOTIDE SEQUENCE [LARGE SCALE GENOMIC DNA]</scope>
</reference>
<evidence type="ECO:0000313" key="2">
    <source>
        <dbReference type="Proteomes" id="UP000479190"/>
    </source>
</evidence>
<protein>
    <submittedName>
        <fullName evidence="1">Uncharacterized protein</fullName>
    </submittedName>
</protein>